<accession>A0A494Y0S7</accession>
<proteinExistence type="predicted"/>
<dbReference type="Pfam" id="PF24175">
    <property type="entry name" value="SU10_adaptor"/>
    <property type="match status" value="1"/>
</dbReference>
<sequence>MTIFVRPVDPAYPTGVSGVYDYASLGQAMQDWFARTDIAAYVDYFIQKAEQKIYRDIFSMNRGSGVRAIESPLTGTIGTDGTLALPAGYLGLKYTLCSASGQMFELQRRNAEFIYTQYPTRSADSVPAYIARDGAAFTFGPFPDAQYSISGIYWRRFPQLTQTNNVNWMTAYIPTILLAACNAAVARFLSDDERRQVWDAEYLSEMQDFLDTDRAEEQSGSAFAMVAG</sequence>
<keyword evidence="2" id="KW-1185">Reference proteome</keyword>
<gene>
    <name evidence="1" type="ORF">D7S86_08155</name>
</gene>
<evidence type="ECO:0000313" key="1">
    <source>
        <dbReference type="EMBL" id="RKP56362.1"/>
    </source>
</evidence>
<dbReference type="AlphaFoldDB" id="A0A494Y0S7"/>
<reference evidence="1 2" key="1">
    <citation type="submission" date="2018-10" db="EMBL/GenBank/DDBJ databases">
        <title>Robbsia sp. DHC34, isolated from soil.</title>
        <authorList>
            <person name="Gao Z.-H."/>
            <person name="Qiu L.-H."/>
        </authorList>
    </citation>
    <scope>NUCLEOTIDE SEQUENCE [LARGE SCALE GENOMIC DNA]</scope>
    <source>
        <strain evidence="1 2">DHC34</strain>
    </source>
</reference>
<dbReference type="InterPro" id="IPR056209">
    <property type="entry name" value="SU10_adaptor"/>
</dbReference>
<name>A0A494Y0S7_9BURK</name>
<evidence type="ECO:0000313" key="2">
    <source>
        <dbReference type="Proteomes" id="UP000270342"/>
    </source>
</evidence>
<dbReference type="EMBL" id="RBZU01000003">
    <property type="protein sequence ID" value="RKP56362.1"/>
    <property type="molecule type" value="Genomic_DNA"/>
</dbReference>
<protein>
    <submittedName>
        <fullName evidence="1">Uncharacterized protein</fullName>
    </submittedName>
</protein>
<comment type="caution">
    <text evidence="1">The sequence shown here is derived from an EMBL/GenBank/DDBJ whole genome shotgun (WGS) entry which is preliminary data.</text>
</comment>
<organism evidence="1 2">
    <name type="scientific">Pararobbsia silviterrae</name>
    <dbReference type="NCBI Taxonomy" id="1792498"/>
    <lineage>
        <taxon>Bacteria</taxon>
        <taxon>Pseudomonadati</taxon>
        <taxon>Pseudomonadota</taxon>
        <taxon>Betaproteobacteria</taxon>
        <taxon>Burkholderiales</taxon>
        <taxon>Burkholderiaceae</taxon>
        <taxon>Pararobbsia</taxon>
    </lineage>
</organism>
<dbReference type="Proteomes" id="UP000270342">
    <property type="component" value="Unassembled WGS sequence"/>
</dbReference>